<accession>X6M4D4</accession>
<sequence length="410" mass="48208">MELVRRLFAIASENQEQQVLFHIESIVVGVIEHSSELDMDLMSYLLLHLCPPFKIYYQSTRYSLVVNILRQTHVNIKTYLSNFVPQVLIKQPPQELEEMEQELWIEMSEEMQRTEKSVDKEWVKMMSDIDSSNEKDDEKEKIGKSRSHKCKHEYEMTVSLLLELSKLNNEYKSNFIPHLYEMIQDEDATRRMVIVKMFGQLFSSPRHKLDFNDDWSYDVDDGIRQTVVSNICAIGMKNATLINPTVVHALLARVADTSVHIRTLAIRGCCLWFAKYVSSFWGHNSPLPPQNKIFLSIVPELFFQFHHLDWATKFYHFSFLHIIKIEEMFEHYVVMGKMTNNEENGIEKEEEEEEEEEEKGEKKKEENKNEEEASTNIQGDKEWMGQVNVLLGVLSLLDDSQKQTFVQYFI</sequence>
<dbReference type="InterPro" id="IPR011989">
    <property type="entry name" value="ARM-like"/>
</dbReference>
<keyword evidence="8" id="KW-1185">Reference proteome</keyword>
<evidence type="ECO:0000256" key="2">
    <source>
        <dbReference type="ARBA" id="ARBA00022618"/>
    </source>
</evidence>
<keyword evidence="5" id="KW-0131">Cell cycle</keyword>
<gene>
    <name evidence="7" type="ORF">RFI_28901</name>
</gene>
<evidence type="ECO:0000313" key="7">
    <source>
        <dbReference type="EMBL" id="ETO08486.1"/>
    </source>
</evidence>
<dbReference type="GO" id="GO:0006281">
    <property type="term" value="P:DNA repair"/>
    <property type="evidence" value="ECO:0007669"/>
    <property type="project" value="TreeGrafter"/>
</dbReference>
<dbReference type="Gene3D" id="1.25.10.10">
    <property type="entry name" value="Leucine-rich Repeat Variant"/>
    <property type="match status" value="1"/>
</dbReference>
<dbReference type="GO" id="GO:0005634">
    <property type="term" value="C:nucleus"/>
    <property type="evidence" value="ECO:0007669"/>
    <property type="project" value="UniProtKB-SubCell"/>
</dbReference>
<dbReference type="GO" id="GO:0000785">
    <property type="term" value="C:chromatin"/>
    <property type="evidence" value="ECO:0007669"/>
    <property type="project" value="TreeGrafter"/>
</dbReference>
<dbReference type="InterPro" id="IPR016024">
    <property type="entry name" value="ARM-type_fold"/>
</dbReference>
<dbReference type="PANTHER" id="PTHR12663">
    <property type="entry name" value="ANDROGEN INDUCED INHIBITOR OF PROLIFERATION AS3 / PDS5-RELATED"/>
    <property type="match status" value="1"/>
</dbReference>
<dbReference type="GO" id="GO:0007064">
    <property type="term" value="P:mitotic sister chromatid cohesion"/>
    <property type="evidence" value="ECO:0007669"/>
    <property type="project" value="InterPro"/>
</dbReference>
<name>X6M4D4_RETFI</name>
<feature type="region of interest" description="Disordered" evidence="6">
    <location>
        <begin position="343"/>
        <end position="380"/>
    </location>
</feature>
<evidence type="ECO:0000256" key="1">
    <source>
        <dbReference type="ARBA" id="ARBA00004123"/>
    </source>
</evidence>
<dbReference type="SUPFAM" id="SSF48371">
    <property type="entry name" value="ARM repeat"/>
    <property type="match status" value="1"/>
</dbReference>
<feature type="compositionally biased region" description="Acidic residues" evidence="6">
    <location>
        <begin position="348"/>
        <end position="358"/>
    </location>
</feature>
<comment type="caution">
    <text evidence="7">The sequence shown here is derived from an EMBL/GenBank/DDBJ whole genome shotgun (WGS) entry which is preliminary data.</text>
</comment>
<dbReference type="Pfam" id="PF20168">
    <property type="entry name" value="PDS5"/>
    <property type="match status" value="1"/>
</dbReference>
<dbReference type="EMBL" id="ASPP01024938">
    <property type="protein sequence ID" value="ETO08486.1"/>
    <property type="molecule type" value="Genomic_DNA"/>
</dbReference>
<evidence type="ECO:0000256" key="5">
    <source>
        <dbReference type="ARBA" id="ARBA00023306"/>
    </source>
</evidence>
<dbReference type="PANTHER" id="PTHR12663:SF0">
    <property type="entry name" value="PRECOCIOUS DISSOCIATION OF SISTERS 5, ISOFORM A"/>
    <property type="match status" value="1"/>
</dbReference>
<keyword evidence="4" id="KW-0539">Nucleus</keyword>
<dbReference type="OrthoDB" id="200660at2759"/>
<feature type="non-terminal residue" evidence="7">
    <location>
        <position position="410"/>
    </location>
</feature>
<dbReference type="InterPro" id="IPR039776">
    <property type="entry name" value="Pds5"/>
</dbReference>
<evidence type="ECO:0000256" key="4">
    <source>
        <dbReference type="ARBA" id="ARBA00023242"/>
    </source>
</evidence>
<comment type="subcellular location">
    <subcellularLocation>
        <location evidence="1">Nucleus</location>
    </subcellularLocation>
</comment>
<evidence type="ECO:0000313" key="8">
    <source>
        <dbReference type="Proteomes" id="UP000023152"/>
    </source>
</evidence>
<reference evidence="7 8" key="1">
    <citation type="journal article" date="2013" name="Curr. Biol.">
        <title>The Genome of the Foraminiferan Reticulomyxa filosa.</title>
        <authorList>
            <person name="Glockner G."/>
            <person name="Hulsmann N."/>
            <person name="Schleicher M."/>
            <person name="Noegel A.A."/>
            <person name="Eichinger L."/>
            <person name="Gallinger C."/>
            <person name="Pawlowski J."/>
            <person name="Sierra R."/>
            <person name="Euteneuer U."/>
            <person name="Pillet L."/>
            <person name="Moustafa A."/>
            <person name="Platzer M."/>
            <person name="Groth M."/>
            <person name="Szafranski K."/>
            <person name="Schliwa M."/>
        </authorList>
    </citation>
    <scope>NUCLEOTIDE SEQUENCE [LARGE SCALE GENOMIC DNA]</scope>
</reference>
<dbReference type="AlphaFoldDB" id="X6M4D4"/>
<evidence type="ECO:0000256" key="3">
    <source>
        <dbReference type="ARBA" id="ARBA00022776"/>
    </source>
</evidence>
<dbReference type="Proteomes" id="UP000023152">
    <property type="component" value="Unassembled WGS sequence"/>
</dbReference>
<protein>
    <submittedName>
        <fullName evidence="7">Uncharacterized protein</fullName>
    </submittedName>
</protein>
<feature type="compositionally biased region" description="Basic and acidic residues" evidence="6">
    <location>
        <begin position="359"/>
        <end position="371"/>
    </location>
</feature>
<dbReference type="GO" id="GO:0051301">
    <property type="term" value="P:cell division"/>
    <property type="evidence" value="ECO:0007669"/>
    <property type="project" value="UniProtKB-KW"/>
</dbReference>
<keyword evidence="2" id="KW-0132">Cell division</keyword>
<keyword evidence="3" id="KW-0498">Mitosis</keyword>
<evidence type="ECO:0000256" key="6">
    <source>
        <dbReference type="SAM" id="MobiDB-lite"/>
    </source>
</evidence>
<organism evidence="7 8">
    <name type="scientific">Reticulomyxa filosa</name>
    <dbReference type="NCBI Taxonomy" id="46433"/>
    <lineage>
        <taxon>Eukaryota</taxon>
        <taxon>Sar</taxon>
        <taxon>Rhizaria</taxon>
        <taxon>Retaria</taxon>
        <taxon>Foraminifera</taxon>
        <taxon>Monothalamids</taxon>
        <taxon>Reticulomyxidae</taxon>
        <taxon>Reticulomyxa</taxon>
    </lineage>
</organism>
<proteinExistence type="predicted"/>